<feature type="domain" description="CBS" evidence="3">
    <location>
        <begin position="7"/>
        <end position="64"/>
    </location>
</feature>
<organism evidence="4 5">
    <name type="scientific">Virgibacillus litoralis</name>
    <dbReference type="NCBI Taxonomy" id="578221"/>
    <lineage>
        <taxon>Bacteria</taxon>
        <taxon>Bacillati</taxon>
        <taxon>Bacillota</taxon>
        <taxon>Bacilli</taxon>
        <taxon>Bacillales</taxon>
        <taxon>Bacillaceae</taxon>
        <taxon>Virgibacillus</taxon>
    </lineage>
</organism>
<proteinExistence type="predicted"/>
<dbReference type="InterPro" id="IPR046342">
    <property type="entry name" value="CBS_dom_sf"/>
</dbReference>
<evidence type="ECO:0000313" key="5">
    <source>
        <dbReference type="Proteomes" id="UP001519328"/>
    </source>
</evidence>
<dbReference type="InterPro" id="IPR051257">
    <property type="entry name" value="Diverse_CBS-Domain"/>
</dbReference>
<dbReference type="Proteomes" id="UP001519328">
    <property type="component" value="Unassembled WGS sequence"/>
</dbReference>
<comment type="caution">
    <text evidence="4">The sequence shown here is derived from an EMBL/GenBank/DDBJ whole genome shotgun (WGS) entry which is preliminary data.</text>
</comment>
<evidence type="ECO:0000313" key="4">
    <source>
        <dbReference type="EMBL" id="MBP1950837.1"/>
    </source>
</evidence>
<dbReference type="PANTHER" id="PTHR43080">
    <property type="entry name" value="CBS DOMAIN-CONTAINING PROTEIN CBSX3, MITOCHONDRIAL"/>
    <property type="match status" value="1"/>
</dbReference>
<dbReference type="PROSITE" id="PS51371">
    <property type="entry name" value="CBS"/>
    <property type="match status" value="2"/>
</dbReference>
<keyword evidence="1 2" id="KW-0129">CBS domain</keyword>
<protein>
    <submittedName>
        <fullName evidence="4">CBS domain-containing protein</fullName>
    </submittedName>
</protein>
<dbReference type="SMART" id="SM00116">
    <property type="entry name" value="CBS"/>
    <property type="match status" value="2"/>
</dbReference>
<evidence type="ECO:0000256" key="2">
    <source>
        <dbReference type="PROSITE-ProRule" id="PRU00703"/>
    </source>
</evidence>
<dbReference type="Pfam" id="PF00571">
    <property type="entry name" value="CBS"/>
    <property type="match status" value="2"/>
</dbReference>
<dbReference type="Gene3D" id="3.10.580.10">
    <property type="entry name" value="CBS-domain"/>
    <property type="match status" value="1"/>
</dbReference>
<dbReference type="SUPFAM" id="SSF54631">
    <property type="entry name" value="CBS-domain pair"/>
    <property type="match status" value="1"/>
</dbReference>
<gene>
    <name evidence="4" type="ORF">J2Z82_003809</name>
</gene>
<dbReference type="PANTHER" id="PTHR43080:SF2">
    <property type="entry name" value="CBS DOMAIN-CONTAINING PROTEIN"/>
    <property type="match status" value="1"/>
</dbReference>
<dbReference type="RefSeq" id="WP_209482287.1">
    <property type="nucleotide sequence ID" value="NZ_JAGGKK010000032.1"/>
</dbReference>
<evidence type="ECO:0000259" key="3">
    <source>
        <dbReference type="PROSITE" id="PS51371"/>
    </source>
</evidence>
<dbReference type="InterPro" id="IPR000644">
    <property type="entry name" value="CBS_dom"/>
</dbReference>
<accession>A0ABS4HKA9</accession>
<sequence>MKIKDFMITDIISITKDKTIKQLLETLVNNKIGGVPVVDDQNHLIGMISDGDVIRCLQPKGRTVYDMFTIVLVSQEEDLSQKINYSINNKVETIMNKRHTHTVHPDDNLEEALTILSKYHFKKIPVVDENSKVVGIISRGDIIRSISTKILSTNDGEIS</sequence>
<name>A0ABS4HKA9_9BACI</name>
<dbReference type="CDD" id="cd04586">
    <property type="entry name" value="CBS_pair_BON_assoc"/>
    <property type="match status" value="1"/>
</dbReference>
<reference evidence="4 5" key="1">
    <citation type="submission" date="2021-03" db="EMBL/GenBank/DDBJ databases">
        <title>Genomic Encyclopedia of Type Strains, Phase IV (KMG-IV): sequencing the most valuable type-strain genomes for metagenomic binning, comparative biology and taxonomic classification.</title>
        <authorList>
            <person name="Goeker M."/>
        </authorList>
    </citation>
    <scope>NUCLEOTIDE SEQUENCE [LARGE SCALE GENOMIC DNA]</scope>
    <source>
        <strain evidence="4 5">DSM 21085</strain>
    </source>
</reference>
<evidence type="ECO:0000256" key="1">
    <source>
        <dbReference type="ARBA" id="ARBA00023122"/>
    </source>
</evidence>
<keyword evidence="5" id="KW-1185">Reference proteome</keyword>
<dbReference type="EMBL" id="JAGGKK010000032">
    <property type="protein sequence ID" value="MBP1950837.1"/>
    <property type="molecule type" value="Genomic_DNA"/>
</dbReference>
<feature type="domain" description="CBS" evidence="3">
    <location>
        <begin position="95"/>
        <end position="153"/>
    </location>
</feature>